<gene>
    <name evidence="2" type="ORF">YASMINEVIRUS_343</name>
</gene>
<dbReference type="Pfam" id="PF04991">
    <property type="entry name" value="LicD"/>
    <property type="match status" value="1"/>
</dbReference>
<dbReference type="PANTHER" id="PTHR43404">
    <property type="entry name" value="LIPOPOLYSACCHARIDE CHOLINEPHOSPHOTRANSFERASE LICD"/>
    <property type="match status" value="1"/>
</dbReference>
<comment type="caution">
    <text evidence="2">The sequence shown here is derived from an EMBL/GenBank/DDBJ whole genome shotgun (WGS) entry which is preliminary data.</text>
</comment>
<evidence type="ECO:0000313" key="3">
    <source>
        <dbReference type="Proteomes" id="UP000594342"/>
    </source>
</evidence>
<accession>A0A5K0U7W6</accession>
<feature type="domain" description="LicD/FKTN/FKRP nucleotidyltransferase" evidence="1">
    <location>
        <begin position="53"/>
        <end position="146"/>
    </location>
</feature>
<dbReference type="InterPro" id="IPR052942">
    <property type="entry name" value="LPS_cholinephosphotransferase"/>
</dbReference>
<dbReference type="PANTHER" id="PTHR43404:SF1">
    <property type="entry name" value="MNN4P"/>
    <property type="match status" value="1"/>
</dbReference>
<proteinExistence type="predicted"/>
<dbReference type="InterPro" id="IPR007074">
    <property type="entry name" value="LicD/FKTN/FKRP_NTP_transf"/>
</dbReference>
<evidence type="ECO:0000313" key="2">
    <source>
        <dbReference type="EMBL" id="VBB17880.1"/>
    </source>
</evidence>
<name>A0A5K0U7W6_9VIRU</name>
<sequence length="255" mass="29701">MDKLKAEIVNTEYLRGLAQGVDLVRNEEAFMVAFSRHYMLFRLLKLINDTFIANGIDYALIGGGLIGVYRHNNSFTPWDDDLDIVIKKADFTKVKDALKDNPEVFLCGNNPDALQRIYFTYCKEMKNTHQDDRVFIDIFYVDTNILASDDNKDVDNYRYTSPEHRRIFPNEYFLKDELFPTQNEDFNMYLPDGKLYDTIKVSVPNKARTFLDRAYPGWPSSIKITQTHSAPYKLSIVKQVGYIGSYLTQYWCPCK</sequence>
<dbReference type="EMBL" id="UPSH01000001">
    <property type="protein sequence ID" value="VBB17880.1"/>
    <property type="molecule type" value="Genomic_DNA"/>
</dbReference>
<evidence type="ECO:0000259" key="1">
    <source>
        <dbReference type="Pfam" id="PF04991"/>
    </source>
</evidence>
<dbReference type="GO" id="GO:0009100">
    <property type="term" value="P:glycoprotein metabolic process"/>
    <property type="evidence" value="ECO:0007669"/>
    <property type="project" value="UniProtKB-ARBA"/>
</dbReference>
<keyword evidence="3" id="KW-1185">Reference proteome</keyword>
<protein>
    <recommendedName>
        <fullName evidence="1">LicD/FKTN/FKRP nucleotidyltransferase domain-containing protein</fullName>
    </recommendedName>
</protein>
<dbReference type="Proteomes" id="UP000594342">
    <property type="component" value="Unassembled WGS sequence"/>
</dbReference>
<organism evidence="2 3">
    <name type="scientific">Yasminevirus sp. GU-2018</name>
    <dbReference type="NCBI Taxonomy" id="2420051"/>
    <lineage>
        <taxon>Viruses</taxon>
        <taxon>Varidnaviria</taxon>
        <taxon>Bamfordvirae</taxon>
        <taxon>Nucleocytoviricota</taxon>
        <taxon>Megaviricetes</taxon>
        <taxon>Imitervirales</taxon>
        <taxon>Mimiviridae</taxon>
        <taxon>Klosneuvirinae</taxon>
        <taxon>Yasminevirus</taxon>
        <taxon>Yasminevirus saudimassiliense</taxon>
    </lineage>
</organism>
<reference evidence="2 3" key="1">
    <citation type="submission" date="2018-10" db="EMBL/GenBank/DDBJ databases">
        <authorList>
            <consortium name="IHU Genomes"/>
        </authorList>
    </citation>
    <scope>NUCLEOTIDE SEQUENCE [LARGE SCALE GENOMIC DNA]</scope>
    <source>
        <strain evidence="2 3">A1</strain>
    </source>
</reference>